<dbReference type="Gene3D" id="3.90.76.10">
    <property type="entry name" value="Dipeptide-binding Protein, Domain 1"/>
    <property type="match status" value="1"/>
</dbReference>
<dbReference type="Gene3D" id="3.10.105.10">
    <property type="entry name" value="Dipeptide-binding Protein, Domain 3"/>
    <property type="match status" value="1"/>
</dbReference>
<dbReference type="GO" id="GO:1904680">
    <property type="term" value="F:peptide transmembrane transporter activity"/>
    <property type="evidence" value="ECO:0007669"/>
    <property type="project" value="TreeGrafter"/>
</dbReference>
<reference evidence="6 7" key="1">
    <citation type="submission" date="2016-10" db="EMBL/GenBank/DDBJ databases">
        <title>Draft Genome sequence of Roseomonas sp. strain M3.</title>
        <authorList>
            <person name="Subhash Y."/>
            <person name="Lee S."/>
        </authorList>
    </citation>
    <scope>NUCLEOTIDE SEQUENCE [LARGE SCALE GENOMIC DNA]</scope>
    <source>
        <strain evidence="6 7">M3</strain>
    </source>
</reference>
<accession>A0A1V2GV91</accession>
<gene>
    <name evidence="6" type="ORF">BKE38_25195</name>
</gene>
<dbReference type="GO" id="GO:0015833">
    <property type="term" value="P:peptide transport"/>
    <property type="evidence" value="ECO:0007669"/>
    <property type="project" value="TreeGrafter"/>
</dbReference>
<dbReference type="OrthoDB" id="7233744at2"/>
<protein>
    <submittedName>
        <fullName evidence="6">ABC transporter substrate-binding protein</fullName>
    </submittedName>
</protein>
<keyword evidence="3 4" id="KW-0732">Signal</keyword>
<dbReference type="GO" id="GO:0030288">
    <property type="term" value="C:outer membrane-bounded periplasmic space"/>
    <property type="evidence" value="ECO:0007669"/>
    <property type="project" value="UniProtKB-ARBA"/>
</dbReference>
<dbReference type="Gene3D" id="3.40.190.10">
    <property type="entry name" value="Periplasmic binding protein-like II"/>
    <property type="match status" value="1"/>
</dbReference>
<dbReference type="InterPro" id="IPR030678">
    <property type="entry name" value="Peptide/Ni-bd"/>
</dbReference>
<dbReference type="PANTHER" id="PTHR30290">
    <property type="entry name" value="PERIPLASMIC BINDING COMPONENT OF ABC TRANSPORTER"/>
    <property type="match status" value="1"/>
</dbReference>
<dbReference type="SUPFAM" id="SSF53850">
    <property type="entry name" value="Periplasmic binding protein-like II"/>
    <property type="match status" value="1"/>
</dbReference>
<dbReference type="AlphaFoldDB" id="A0A1V2GV91"/>
<comment type="similarity">
    <text evidence="2">Belongs to the bacterial solute-binding protein 5 family.</text>
</comment>
<evidence type="ECO:0000256" key="4">
    <source>
        <dbReference type="SAM" id="SignalP"/>
    </source>
</evidence>
<dbReference type="PANTHER" id="PTHR30290:SF38">
    <property type="entry name" value="D,D-DIPEPTIDE-BINDING PERIPLASMIC PROTEIN DDPA-RELATED"/>
    <property type="match status" value="1"/>
</dbReference>
<dbReference type="PIRSF" id="PIRSF002741">
    <property type="entry name" value="MppA"/>
    <property type="match status" value="1"/>
</dbReference>
<comment type="caution">
    <text evidence="6">The sequence shown here is derived from an EMBL/GenBank/DDBJ whole genome shotgun (WGS) entry which is preliminary data.</text>
</comment>
<organism evidence="6 7">
    <name type="scientific">Teichococcus deserti</name>
    <dbReference type="NCBI Taxonomy" id="1817963"/>
    <lineage>
        <taxon>Bacteria</taxon>
        <taxon>Pseudomonadati</taxon>
        <taxon>Pseudomonadota</taxon>
        <taxon>Alphaproteobacteria</taxon>
        <taxon>Acetobacterales</taxon>
        <taxon>Roseomonadaceae</taxon>
        <taxon>Roseomonas</taxon>
    </lineage>
</organism>
<evidence type="ECO:0000313" key="6">
    <source>
        <dbReference type="EMBL" id="ONG46546.1"/>
    </source>
</evidence>
<dbReference type="RefSeq" id="WP_076960045.1">
    <property type="nucleotide sequence ID" value="NZ_MLCO01000316.1"/>
</dbReference>
<dbReference type="InterPro" id="IPR000914">
    <property type="entry name" value="SBP_5_dom"/>
</dbReference>
<dbReference type="Proteomes" id="UP000188879">
    <property type="component" value="Unassembled WGS sequence"/>
</dbReference>
<dbReference type="Pfam" id="PF00496">
    <property type="entry name" value="SBP_bac_5"/>
    <property type="match status" value="1"/>
</dbReference>
<feature type="domain" description="Solute-binding protein family 5" evidence="5">
    <location>
        <begin position="73"/>
        <end position="440"/>
    </location>
</feature>
<sequence length="527" mass="57709">MKRRSLFAAGAAALATPLAGPALAQSPSQRVLKFIPQADLASLDPIWTTAYVTRNHGYMVFDTLFGMDADLRPVPQMAEGAVSEADGRVWTIRLREGLTFHDGSPVLAKDCVASLKRWGKRDAFGAALFAVTEELSAVDDRTLRFRLKTAFPLLPYALGKAPSLMPAIMPERLALTDAFTQVTEMVGSGPFRFKADERVPGARVVYEKFAEYKPREDGKPGWTGGPKVVHFDRVEWNVVPDAATAAGALRSGEADWWEYPLHDLLPMLKRGRDVKVEITDPTGMIPTMRFNTTTTPFDNAAIRRALLGAVVQKDYMEAQVGNMPDMYRTGVGVFCPGTPMASDAGMEVLNGPRDLAAVKRAIEAAGYKGEKVVLLAGTDVPNVKNACDVAADMMQKAGLNVDYQALDWGTVIQRRGNRESTDKGGWSAYCSSWGGMDHLDPAGHLLLRGNASFFGWPKSDRLEELRNQWFAAPDLAAQQKVAADIQRQAFVDVPYLPFGQYIQPTAFRSSLTGVLPGFATFWNVKRA</sequence>
<comment type="subcellular location">
    <subcellularLocation>
        <location evidence="1">Periplasm</location>
    </subcellularLocation>
</comment>
<dbReference type="CDD" id="cd08502">
    <property type="entry name" value="PBP2_NikA_DppA_OppA_like_16"/>
    <property type="match status" value="1"/>
</dbReference>
<dbReference type="InterPro" id="IPR039424">
    <property type="entry name" value="SBP_5"/>
</dbReference>
<name>A0A1V2GV91_9PROT</name>
<evidence type="ECO:0000256" key="1">
    <source>
        <dbReference type="ARBA" id="ARBA00004418"/>
    </source>
</evidence>
<proteinExistence type="inferred from homology"/>
<evidence type="ECO:0000256" key="3">
    <source>
        <dbReference type="ARBA" id="ARBA00022729"/>
    </source>
</evidence>
<dbReference type="GO" id="GO:0043190">
    <property type="term" value="C:ATP-binding cassette (ABC) transporter complex"/>
    <property type="evidence" value="ECO:0007669"/>
    <property type="project" value="InterPro"/>
</dbReference>
<evidence type="ECO:0000259" key="5">
    <source>
        <dbReference type="Pfam" id="PF00496"/>
    </source>
</evidence>
<keyword evidence="7" id="KW-1185">Reference proteome</keyword>
<feature type="signal peptide" evidence="4">
    <location>
        <begin position="1"/>
        <end position="24"/>
    </location>
</feature>
<evidence type="ECO:0000313" key="7">
    <source>
        <dbReference type="Proteomes" id="UP000188879"/>
    </source>
</evidence>
<feature type="chain" id="PRO_5012595333" evidence="4">
    <location>
        <begin position="25"/>
        <end position="527"/>
    </location>
</feature>
<dbReference type="EMBL" id="MLCO01000316">
    <property type="protein sequence ID" value="ONG46546.1"/>
    <property type="molecule type" value="Genomic_DNA"/>
</dbReference>
<evidence type="ECO:0000256" key="2">
    <source>
        <dbReference type="ARBA" id="ARBA00005695"/>
    </source>
</evidence>